<feature type="transmembrane region" description="Helical" evidence="5">
    <location>
        <begin position="239"/>
        <end position="258"/>
    </location>
</feature>
<protein>
    <recommendedName>
        <fullName evidence="6">EamA domain-containing protein</fullName>
    </recommendedName>
</protein>
<feature type="transmembrane region" description="Helical" evidence="5">
    <location>
        <begin position="32"/>
        <end position="51"/>
    </location>
</feature>
<dbReference type="Pfam" id="PF00892">
    <property type="entry name" value="EamA"/>
    <property type="match status" value="2"/>
</dbReference>
<dbReference type="PANTHER" id="PTHR32322">
    <property type="entry name" value="INNER MEMBRANE TRANSPORTER"/>
    <property type="match status" value="1"/>
</dbReference>
<evidence type="ECO:0000313" key="7">
    <source>
        <dbReference type="EMBL" id="MDV0443245.1"/>
    </source>
</evidence>
<feature type="transmembrane region" description="Helical" evidence="5">
    <location>
        <begin position="116"/>
        <end position="134"/>
    </location>
</feature>
<keyword evidence="3 5" id="KW-1133">Transmembrane helix</keyword>
<dbReference type="InterPro" id="IPR037185">
    <property type="entry name" value="EmrE-like"/>
</dbReference>
<keyword evidence="8" id="KW-1185">Reference proteome</keyword>
<evidence type="ECO:0000256" key="5">
    <source>
        <dbReference type="SAM" id="Phobius"/>
    </source>
</evidence>
<evidence type="ECO:0000256" key="1">
    <source>
        <dbReference type="ARBA" id="ARBA00004141"/>
    </source>
</evidence>
<comment type="caution">
    <text evidence="7">The sequence shown here is derived from an EMBL/GenBank/DDBJ whole genome shotgun (WGS) entry which is preliminary data.</text>
</comment>
<sequence length="292" mass="31367">MNGAYAAYVVSLILFGLNGVVASYVSLPSDQIVFLRTLIGSVVLLSVFLGLRKKFTFLQHKRDFVYIATSGVAMGASWIFLYEAYQLIGVSVSSLAYYCGPVIVMLFASILFREKLTWVGIASFVVVLFGTFFVNGDVLLAGGNGWGLFCGAMSAVMHAAMVICTKKAVRIGGLENATLQLIFSFLATVAFMICIGGSFSFEIAASDWLPILILGVFNTGICCYLYFSSIGHLPIQTVSICGYLEPLSAVVFSVLLLGEGMLPVQIFGVVLILGGAMAGEMYAYRSKEKVLG</sequence>
<keyword evidence="4 5" id="KW-0472">Membrane</keyword>
<name>A0AAE4ME45_9EURY</name>
<comment type="subcellular location">
    <subcellularLocation>
        <location evidence="1">Membrane</location>
        <topology evidence="1">Multi-pass membrane protein</topology>
    </subcellularLocation>
</comment>
<feature type="domain" description="EamA" evidence="6">
    <location>
        <begin position="8"/>
        <end position="135"/>
    </location>
</feature>
<feature type="transmembrane region" description="Helical" evidence="5">
    <location>
        <begin position="264"/>
        <end position="284"/>
    </location>
</feature>
<evidence type="ECO:0000256" key="2">
    <source>
        <dbReference type="ARBA" id="ARBA00022692"/>
    </source>
</evidence>
<dbReference type="GO" id="GO:0016020">
    <property type="term" value="C:membrane"/>
    <property type="evidence" value="ECO:0007669"/>
    <property type="project" value="UniProtKB-SubCell"/>
</dbReference>
<feature type="transmembrane region" description="Helical" evidence="5">
    <location>
        <begin position="63"/>
        <end position="81"/>
    </location>
</feature>
<dbReference type="EMBL" id="JAWDKB010000002">
    <property type="protein sequence ID" value="MDV0443245.1"/>
    <property type="molecule type" value="Genomic_DNA"/>
</dbReference>
<feature type="domain" description="EamA" evidence="6">
    <location>
        <begin position="146"/>
        <end position="277"/>
    </location>
</feature>
<dbReference type="PANTHER" id="PTHR32322:SF2">
    <property type="entry name" value="EAMA DOMAIN-CONTAINING PROTEIN"/>
    <property type="match status" value="1"/>
</dbReference>
<dbReference type="RefSeq" id="WP_338095774.1">
    <property type="nucleotide sequence ID" value="NZ_JAWDKB010000002.1"/>
</dbReference>
<feature type="transmembrane region" description="Helical" evidence="5">
    <location>
        <begin position="146"/>
        <end position="165"/>
    </location>
</feature>
<gene>
    <name evidence="7" type="ORF">McpCs1_06140</name>
</gene>
<feature type="transmembrane region" description="Helical" evidence="5">
    <location>
        <begin position="207"/>
        <end position="227"/>
    </location>
</feature>
<accession>A0AAE4ME45</accession>
<evidence type="ECO:0000259" key="6">
    <source>
        <dbReference type="Pfam" id="PF00892"/>
    </source>
</evidence>
<proteinExistence type="predicted"/>
<dbReference type="Proteomes" id="UP001283212">
    <property type="component" value="Unassembled WGS sequence"/>
</dbReference>
<keyword evidence="2 5" id="KW-0812">Transmembrane</keyword>
<evidence type="ECO:0000256" key="4">
    <source>
        <dbReference type="ARBA" id="ARBA00023136"/>
    </source>
</evidence>
<feature type="transmembrane region" description="Helical" evidence="5">
    <location>
        <begin position="177"/>
        <end position="201"/>
    </location>
</feature>
<evidence type="ECO:0000313" key="8">
    <source>
        <dbReference type="Proteomes" id="UP001283212"/>
    </source>
</evidence>
<evidence type="ECO:0000256" key="3">
    <source>
        <dbReference type="ARBA" id="ARBA00022989"/>
    </source>
</evidence>
<organism evidence="7 8">
    <name type="scientific">Methanorbis rubei</name>
    <dbReference type="NCBI Taxonomy" id="3028300"/>
    <lineage>
        <taxon>Archaea</taxon>
        <taxon>Methanobacteriati</taxon>
        <taxon>Methanobacteriota</taxon>
        <taxon>Stenosarchaea group</taxon>
        <taxon>Methanomicrobia</taxon>
        <taxon>Methanomicrobiales</taxon>
        <taxon>Methanocorpusculaceae</taxon>
        <taxon>Methanorbis</taxon>
    </lineage>
</organism>
<reference evidence="7 8" key="1">
    <citation type="submission" date="2023-06" db="EMBL/GenBank/DDBJ databases">
        <title>Genome sequence of Methancorpusculaceae sp. Cs1.</title>
        <authorList>
            <person name="Protasov E."/>
            <person name="Platt K."/>
            <person name="Poehlein A."/>
            <person name="Daniel R."/>
            <person name="Brune A."/>
        </authorList>
    </citation>
    <scope>NUCLEOTIDE SEQUENCE [LARGE SCALE GENOMIC DNA]</scope>
    <source>
        <strain evidence="7 8">Cs1</strain>
    </source>
</reference>
<dbReference type="AlphaFoldDB" id="A0AAE4ME45"/>
<dbReference type="SUPFAM" id="SSF103481">
    <property type="entry name" value="Multidrug resistance efflux transporter EmrE"/>
    <property type="match status" value="2"/>
</dbReference>
<dbReference type="InterPro" id="IPR000620">
    <property type="entry name" value="EamA_dom"/>
</dbReference>
<feature type="transmembrane region" description="Helical" evidence="5">
    <location>
        <begin position="87"/>
        <end position="109"/>
    </location>
</feature>
<dbReference type="InterPro" id="IPR050638">
    <property type="entry name" value="AA-Vitamin_Transporters"/>
</dbReference>